<dbReference type="Pfam" id="PF03703">
    <property type="entry name" value="bPH_2"/>
    <property type="match status" value="2"/>
</dbReference>
<dbReference type="PIRSF" id="PIRSF026631">
    <property type="entry name" value="UCP026631"/>
    <property type="match status" value="1"/>
</dbReference>
<dbReference type="PANTHER" id="PTHR34473">
    <property type="entry name" value="UPF0699 TRANSMEMBRANE PROTEIN YDBS"/>
    <property type="match status" value="1"/>
</dbReference>
<dbReference type="PANTHER" id="PTHR34473:SF2">
    <property type="entry name" value="UPF0699 TRANSMEMBRANE PROTEIN YDBT"/>
    <property type="match status" value="1"/>
</dbReference>
<comment type="caution">
    <text evidence="3">The sequence shown here is derived from an EMBL/GenBank/DDBJ whole genome shotgun (WGS) entry which is preliminary data.</text>
</comment>
<gene>
    <name evidence="3" type="ORF">GCM10010201_21950</name>
</gene>
<proteinExistence type="predicted"/>
<feature type="transmembrane region" description="Helical" evidence="1">
    <location>
        <begin position="46"/>
        <end position="67"/>
    </location>
</feature>
<feature type="transmembrane region" description="Helical" evidence="1">
    <location>
        <begin position="205"/>
        <end position="223"/>
    </location>
</feature>
<keyword evidence="4" id="KW-1185">Reference proteome</keyword>
<organism evidence="3 4">
    <name type="scientific">Pilimelia columellifera subsp. columellifera</name>
    <dbReference type="NCBI Taxonomy" id="706583"/>
    <lineage>
        <taxon>Bacteria</taxon>
        <taxon>Bacillati</taxon>
        <taxon>Actinomycetota</taxon>
        <taxon>Actinomycetes</taxon>
        <taxon>Micromonosporales</taxon>
        <taxon>Micromonosporaceae</taxon>
        <taxon>Pilimelia</taxon>
    </lineage>
</organism>
<dbReference type="Proteomes" id="UP001499978">
    <property type="component" value="Unassembled WGS sequence"/>
</dbReference>
<feature type="transmembrane region" description="Helical" evidence="1">
    <location>
        <begin position="21"/>
        <end position="40"/>
    </location>
</feature>
<dbReference type="EMBL" id="BAAARY010000008">
    <property type="protein sequence ID" value="GAA2523247.1"/>
    <property type="molecule type" value="Genomic_DNA"/>
</dbReference>
<sequence>MTATTPPVEAPRRRLHPLSPLLHGVKTLAVAVAAISWQGYAQLGPLRWAALVAALCVIGLAVAAVSWRATGYQVTGRELRVSEGLVWRRTRAIPLERLQTVEVRQSPLARLLGVAELRLEVAGGSKTEAPLAYLGREDAAALRETLLGRARPPAPHGPAVAAVPLLAVPSRDVLVGQLLTVQALTLPLPLAFIVAQTMYAGSGSLIAFASTVTALVGVALQPVRRVLADWSFRLSSDADGLHVARGLLELRRQVVPVRRVQIARAVWPLLWRRRGWLRIQLEIAGVRQADEEETANTLMPVGDLATARRLLPTVLPGVDLLGLPMRPAPPRARWLAPLAQPTLAVAVTDEVFATADGVFTRRYNLVPYARAQSVRLTRSRTQRLLGLASVHLDTGAGTVTAAHRDADEARWLAGLLTDRMLRALR</sequence>
<feature type="domain" description="YdbS-like PH" evidence="2">
    <location>
        <begin position="345"/>
        <end position="412"/>
    </location>
</feature>
<keyword evidence="1" id="KW-1133">Transmembrane helix</keyword>
<evidence type="ECO:0000313" key="4">
    <source>
        <dbReference type="Proteomes" id="UP001499978"/>
    </source>
</evidence>
<dbReference type="InterPro" id="IPR005182">
    <property type="entry name" value="YdbS-like_PH"/>
</dbReference>
<accession>A0ABP6ATR9</accession>
<evidence type="ECO:0000259" key="2">
    <source>
        <dbReference type="Pfam" id="PF03703"/>
    </source>
</evidence>
<evidence type="ECO:0000256" key="1">
    <source>
        <dbReference type="SAM" id="Phobius"/>
    </source>
</evidence>
<feature type="domain" description="YdbS-like PH" evidence="2">
    <location>
        <begin position="67"/>
        <end position="146"/>
    </location>
</feature>
<protein>
    <recommendedName>
        <fullName evidence="2">YdbS-like PH domain-containing protein</fullName>
    </recommendedName>
</protein>
<reference evidence="4" key="1">
    <citation type="journal article" date="2019" name="Int. J. Syst. Evol. Microbiol.">
        <title>The Global Catalogue of Microorganisms (GCM) 10K type strain sequencing project: providing services to taxonomists for standard genome sequencing and annotation.</title>
        <authorList>
            <consortium name="The Broad Institute Genomics Platform"/>
            <consortium name="The Broad Institute Genome Sequencing Center for Infectious Disease"/>
            <person name="Wu L."/>
            <person name="Ma J."/>
        </authorList>
    </citation>
    <scope>NUCLEOTIDE SEQUENCE [LARGE SCALE GENOMIC DNA]</scope>
    <source>
        <strain evidence="4">JCM 3367</strain>
    </source>
</reference>
<name>A0ABP6ATR9_9ACTN</name>
<keyword evidence="1" id="KW-0472">Membrane</keyword>
<keyword evidence="1" id="KW-0812">Transmembrane</keyword>
<dbReference type="InterPro" id="IPR014529">
    <property type="entry name" value="UCP026631"/>
</dbReference>
<evidence type="ECO:0000313" key="3">
    <source>
        <dbReference type="EMBL" id="GAA2523247.1"/>
    </source>
</evidence>